<gene>
    <name evidence="7" type="ORF">ACFSUT_29290</name>
</gene>
<accession>A0ABW5I5A9</accession>
<name>A0ABW5I5A9_9PSEU</name>
<evidence type="ECO:0000313" key="8">
    <source>
        <dbReference type="Proteomes" id="UP001597542"/>
    </source>
</evidence>
<evidence type="ECO:0000256" key="3">
    <source>
        <dbReference type="ARBA" id="ARBA00023022"/>
    </source>
</evidence>
<dbReference type="PRINTS" id="PR01885">
    <property type="entry name" value="MACROMOMYCIN"/>
</dbReference>
<proteinExistence type="inferred from homology"/>
<dbReference type="NCBIfam" id="NF040680">
    <property type="entry name" value="chromo_anti"/>
    <property type="match status" value="1"/>
</dbReference>
<feature type="signal peptide" evidence="6">
    <location>
        <begin position="1"/>
        <end position="35"/>
    </location>
</feature>
<dbReference type="RefSeq" id="WP_344275007.1">
    <property type="nucleotide sequence ID" value="NZ_BAAAHV010000012.1"/>
</dbReference>
<reference evidence="8" key="1">
    <citation type="journal article" date="2019" name="Int. J. Syst. Evol. Microbiol.">
        <title>The Global Catalogue of Microorganisms (GCM) 10K type strain sequencing project: providing services to taxonomists for standard genome sequencing and annotation.</title>
        <authorList>
            <consortium name="The Broad Institute Genomics Platform"/>
            <consortium name="The Broad Institute Genome Sequencing Center for Infectious Disease"/>
            <person name="Wu L."/>
            <person name="Ma J."/>
        </authorList>
    </citation>
    <scope>NUCLEOTIDE SEQUENCE [LARGE SCALE GENOMIC DNA]</scope>
    <source>
        <strain evidence="8">CGMCC 4.7638</strain>
    </source>
</reference>
<dbReference type="SUPFAM" id="SSF49319">
    <property type="entry name" value="Actinoxanthin-like"/>
    <property type="match status" value="1"/>
</dbReference>
<dbReference type="Gene3D" id="2.60.40.230">
    <property type="entry name" value="Neocarzinostatin-like"/>
    <property type="match status" value="1"/>
</dbReference>
<dbReference type="EMBL" id="JBHUKQ010000015">
    <property type="protein sequence ID" value="MFD2484404.1"/>
    <property type="molecule type" value="Genomic_DNA"/>
</dbReference>
<keyword evidence="4" id="KW-0238">DNA-binding</keyword>
<keyword evidence="5" id="KW-1015">Disulfide bond</keyword>
<feature type="chain" id="PRO_5046401311" evidence="6">
    <location>
        <begin position="36"/>
        <end position="147"/>
    </location>
</feature>
<sequence length="147" mass="14679">MFRDRQKSLPLLVKAAAPLAAAAAALALAASPASAAGPAVSVSPSTGLSDGQQVAATGTGFRADTDTFVGQCATVGSEILCDSDTLTQVKSDSSGTVKHSLAVHATFQGTDPETGKPVSTVDCTKVACRIGITQDHQTGASAEISFS</sequence>
<dbReference type="InterPro" id="IPR027273">
    <property type="entry name" value="Neocarzinostatin-like"/>
</dbReference>
<evidence type="ECO:0000256" key="2">
    <source>
        <dbReference type="ARBA" id="ARBA00022529"/>
    </source>
</evidence>
<dbReference type="Pfam" id="PF00960">
    <property type="entry name" value="Neocarzinostat"/>
    <property type="match status" value="1"/>
</dbReference>
<evidence type="ECO:0000256" key="5">
    <source>
        <dbReference type="ARBA" id="ARBA00023157"/>
    </source>
</evidence>
<organism evidence="7 8">
    <name type="scientific">Amycolatopsis albidoflavus</name>
    <dbReference type="NCBI Taxonomy" id="102226"/>
    <lineage>
        <taxon>Bacteria</taxon>
        <taxon>Bacillati</taxon>
        <taxon>Actinomycetota</taxon>
        <taxon>Actinomycetes</taxon>
        <taxon>Pseudonocardiales</taxon>
        <taxon>Pseudonocardiaceae</taxon>
        <taxon>Amycolatopsis</taxon>
    </lineage>
</organism>
<keyword evidence="3" id="KW-0044">Antibiotic</keyword>
<comment type="caution">
    <text evidence="7">The sequence shown here is derived from an EMBL/GenBank/DDBJ whole genome shotgun (WGS) entry which is preliminary data.</text>
</comment>
<keyword evidence="6" id="KW-0732">Signal</keyword>
<dbReference type="Proteomes" id="UP001597542">
    <property type="component" value="Unassembled WGS sequence"/>
</dbReference>
<dbReference type="InterPro" id="IPR002186">
    <property type="entry name" value="Neocarzinostatin_fam"/>
</dbReference>
<evidence type="ECO:0000256" key="1">
    <source>
        <dbReference type="ARBA" id="ARBA00010648"/>
    </source>
</evidence>
<comment type="similarity">
    <text evidence="1">Belongs to the neocarzinostatin family.</text>
</comment>
<evidence type="ECO:0000256" key="4">
    <source>
        <dbReference type="ARBA" id="ARBA00023125"/>
    </source>
</evidence>
<keyword evidence="8" id="KW-1185">Reference proteome</keyword>
<evidence type="ECO:0000256" key="6">
    <source>
        <dbReference type="SAM" id="SignalP"/>
    </source>
</evidence>
<keyword evidence="2" id="KW-0929">Antimicrobial</keyword>
<evidence type="ECO:0000313" key="7">
    <source>
        <dbReference type="EMBL" id="MFD2484404.1"/>
    </source>
</evidence>
<protein>
    <submittedName>
        <fullName evidence="7">Enediyne antibiotic chromoprotein</fullName>
    </submittedName>
</protein>